<dbReference type="InterPro" id="IPR014746">
    <property type="entry name" value="Gln_synth/guanido_kin_cat_dom"/>
</dbReference>
<keyword evidence="4" id="KW-0067">ATP-binding</keyword>
<evidence type="ECO:0000256" key="4">
    <source>
        <dbReference type="ARBA" id="ARBA00022840"/>
    </source>
</evidence>
<dbReference type="GO" id="GO:0005524">
    <property type="term" value="F:ATP binding"/>
    <property type="evidence" value="ECO:0007669"/>
    <property type="project" value="UniProtKB-KW"/>
</dbReference>
<keyword evidence="6" id="KW-1185">Reference proteome</keyword>
<organism evidence="5 6">
    <name type="scientific">Potamilus streckersoni</name>
    <dbReference type="NCBI Taxonomy" id="2493646"/>
    <lineage>
        <taxon>Eukaryota</taxon>
        <taxon>Metazoa</taxon>
        <taxon>Spiralia</taxon>
        <taxon>Lophotrochozoa</taxon>
        <taxon>Mollusca</taxon>
        <taxon>Bivalvia</taxon>
        <taxon>Autobranchia</taxon>
        <taxon>Heteroconchia</taxon>
        <taxon>Palaeoheterodonta</taxon>
        <taxon>Unionida</taxon>
        <taxon>Unionoidea</taxon>
        <taxon>Unionidae</taxon>
        <taxon>Ambleminae</taxon>
        <taxon>Lampsilini</taxon>
        <taxon>Potamilus</taxon>
    </lineage>
</organism>
<dbReference type="SUPFAM" id="SSF55931">
    <property type="entry name" value="Glutamine synthetase/guanido kinase"/>
    <property type="match status" value="1"/>
</dbReference>
<protein>
    <recommendedName>
        <fullName evidence="1">glutamate--cysteine ligase</fullName>
        <ecNumber evidence="1">6.3.2.2</ecNumber>
    </recommendedName>
</protein>
<dbReference type="Pfam" id="PF04107">
    <property type="entry name" value="GCS2"/>
    <property type="match status" value="1"/>
</dbReference>
<reference evidence="5" key="1">
    <citation type="journal article" date="2021" name="Genome Biol. Evol.">
        <title>A High-Quality Reference Genome for a Parasitic Bivalve with Doubly Uniparental Inheritance (Bivalvia: Unionida).</title>
        <authorList>
            <person name="Smith C.H."/>
        </authorList>
    </citation>
    <scope>NUCLEOTIDE SEQUENCE</scope>
    <source>
        <strain evidence="5">CHS0354</strain>
    </source>
</reference>
<dbReference type="Gene3D" id="3.30.590.20">
    <property type="match status" value="1"/>
</dbReference>
<dbReference type="AlphaFoldDB" id="A0AAE0S2P2"/>
<evidence type="ECO:0000313" key="5">
    <source>
        <dbReference type="EMBL" id="KAK3584187.1"/>
    </source>
</evidence>
<dbReference type="EC" id="6.3.2.2" evidence="1"/>
<evidence type="ECO:0000256" key="2">
    <source>
        <dbReference type="ARBA" id="ARBA00022598"/>
    </source>
</evidence>
<name>A0AAE0S2P2_9BIVA</name>
<reference evidence="5" key="2">
    <citation type="journal article" date="2021" name="Genome Biol. Evol.">
        <title>Developing a high-quality reference genome for a parasitic bivalve with doubly uniparental inheritance (Bivalvia: Unionida).</title>
        <authorList>
            <person name="Smith C.H."/>
        </authorList>
    </citation>
    <scope>NUCLEOTIDE SEQUENCE</scope>
    <source>
        <strain evidence="5">CHS0354</strain>
        <tissue evidence="5">Mantle</tissue>
    </source>
</reference>
<dbReference type="InterPro" id="IPR006336">
    <property type="entry name" value="GCS2"/>
</dbReference>
<dbReference type="GO" id="GO:0004357">
    <property type="term" value="F:glutamate-cysteine ligase activity"/>
    <property type="evidence" value="ECO:0007669"/>
    <property type="project" value="UniProtKB-EC"/>
</dbReference>
<evidence type="ECO:0000256" key="3">
    <source>
        <dbReference type="ARBA" id="ARBA00022741"/>
    </source>
</evidence>
<comment type="caution">
    <text evidence="5">The sequence shown here is derived from an EMBL/GenBank/DDBJ whole genome shotgun (WGS) entry which is preliminary data.</text>
</comment>
<evidence type="ECO:0000313" key="6">
    <source>
        <dbReference type="Proteomes" id="UP001195483"/>
    </source>
</evidence>
<accession>A0AAE0S2P2</accession>
<dbReference type="GO" id="GO:0006750">
    <property type="term" value="P:glutathione biosynthetic process"/>
    <property type="evidence" value="ECO:0007669"/>
    <property type="project" value="InterPro"/>
</dbReference>
<gene>
    <name evidence="5" type="ORF">CHS0354_035268</name>
</gene>
<proteinExistence type="predicted"/>
<dbReference type="InterPro" id="IPR035434">
    <property type="entry name" value="GCL_bact_plant"/>
</dbReference>
<dbReference type="PANTHER" id="PTHR34378">
    <property type="entry name" value="GLUTAMATE--CYSTEINE LIGASE, CHLOROPLASTIC"/>
    <property type="match status" value="1"/>
</dbReference>
<keyword evidence="3" id="KW-0547">Nucleotide-binding</keyword>
<dbReference type="Proteomes" id="UP001195483">
    <property type="component" value="Unassembled WGS sequence"/>
</dbReference>
<evidence type="ECO:0000256" key="1">
    <source>
        <dbReference type="ARBA" id="ARBA00012220"/>
    </source>
</evidence>
<reference evidence="5" key="3">
    <citation type="submission" date="2023-05" db="EMBL/GenBank/DDBJ databases">
        <authorList>
            <person name="Smith C.H."/>
        </authorList>
    </citation>
    <scope>NUCLEOTIDE SEQUENCE</scope>
    <source>
        <strain evidence="5">CHS0354</strain>
        <tissue evidence="5">Mantle</tissue>
    </source>
</reference>
<keyword evidence="2" id="KW-0436">Ligase</keyword>
<dbReference type="EMBL" id="JAEAOA010002069">
    <property type="protein sequence ID" value="KAK3584187.1"/>
    <property type="molecule type" value="Genomic_DNA"/>
</dbReference>
<dbReference type="PANTHER" id="PTHR34378:SF1">
    <property type="entry name" value="GLUTAMATE--CYSTEINE LIGASE, CHLOROPLASTIC"/>
    <property type="match status" value="1"/>
</dbReference>
<sequence length="377" mass="42607">MTPNVYLPLLSDYFHRAEKKNTALQIGLELELIGFQRAGLKRLNTDDIQIIFKLSKLSVEPGLQLEFSTNPHTGLREIEAEKNDWFWLCVGYDPFSRLTDVPWNPKKRYAVMRRYLPGFGAGILRMMQGTAGAQVSLDYRNEADMIRKMRVSSAVAMIVGALFNNSCFAEGKPDTAAVRSGIWNDVDPRRSGYANTFSQDFGYESHIRHILDIPMLTLKKNGEMRDYAGYDFKTYLSEQTTYDEADWKTQMSVTFPFSRLRNTIETRTADSGNTEQCMALCAFWKGLLYSETALTKAYTEISTYDISLLENIRRPVASDGLSAVYQTFSIRDKAGLFVSIAEQGLADIARMKCITCSHSKPLSALENPQVKSCGKKL</sequence>